<dbReference type="EMBL" id="CAFBNL010000013">
    <property type="protein sequence ID" value="CAB4946080.1"/>
    <property type="molecule type" value="Genomic_DNA"/>
</dbReference>
<sequence length="114" mass="12467">MSEEHARGRGRNRDPQSVSDVLGAVGRDLGADDPRKIGAISDSWSEILGEELSEHVQFVSLREGVLVLGATQPEWASRARFEGARIAQEVNARNGEGSVLDVKVRVLRIDPRAH</sequence>
<dbReference type="EMBL" id="CAEZZU010000023">
    <property type="protein sequence ID" value="CAB4771388.1"/>
    <property type="molecule type" value="Genomic_DNA"/>
</dbReference>
<evidence type="ECO:0000313" key="2">
    <source>
        <dbReference type="EMBL" id="CAB4771388.1"/>
    </source>
</evidence>
<protein>
    <submittedName>
        <fullName evidence="2">Unannotated protein</fullName>
    </submittedName>
</protein>
<dbReference type="InterPro" id="IPR007922">
    <property type="entry name" value="DciA-like"/>
</dbReference>
<organism evidence="2">
    <name type="scientific">freshwater metagenome</name>
    <dbReference type="NCBI Taxonomy" id="449393"/>
    <lineage>
        <taxon>unclassified sequences</taxon>
        <taxon>metagenomes</taxon>
        <taxon>ecological metagenomes</taxon>
    </lineage>
</organism>
<dbReference type="AlphaFoldDB" id="A0A6J6VKR1"/>
<accession>A0A6J6VKR1</accession>
<feature type="compositionally biased region" description="Basic and acidic residues" evidence="1">
    <location>
        <begin position="1"/>
        <end position="14"/>
    </location>
</feature>
<feature type="region of interest" description="Disordered" evidence="1">
    <location>
        <begin position="1"/>
        <end position="30"/>
    </location>
</feature>
<dbReference type="PANTHER" id="PTHR36456">
    <property type="entry name" value="UPF0232 PROTEIN SCO3875"/>
    <property type="match status" value="1"/>
</dbReference>
<dbReference type="PANTHER" id="PTHR36456:SF1">
    <property type="entry name" value="UPF0232 PROTEIN SCO3875"/>
    <property type="match status" value="1"/>
</dbReference>
<name>A0A6J6VKR1_9ZZZZ</name>
<gene>
    <name evidence="2" type="ORF">UFOPK2925_00289</name>
    <name evidence="3" type="ORF">UFOPK3789_00383</name>
</gene>
<evidence type="ECO:0000313" key="3">
    <source>
        <dbReference type="EMBL" id="CAB4946080.1"/>
    </source>
</evidence>
<proteinExistence type="predicted"/>
<evidence type="ECO:0000256" key="1">
    <source>
        <dbReference type="SAM" id="MobiDB-lite"/>
    </source>
</evidence>
<dbReference type="Pfam" id="PF05258">
    <property type="entry name" value="DciA"/>
    <property type="match status" value="1"/>
</dbReference>
<reference evidence="2" key="1">
    <citation type="submission" date="2020-05" db="EMBL/GenBank/DDBJ databases">
        <authorList>
            <person name="Chiriac C."/>
            <person name="Salcher M."/>
            <person name="Ghai R."/>
            <person name="Kavagutti S V."/>
        </authorList>
    </citation>
    <scope>NUCLEOTIDE SEQUENCE</scope>
</reference>